<dbReference type="Gene3D" id="2.30.30.830">
    <property type="match status" value="1"/>
</dbReference>
<sequence length="288" mass="30367">MRQTQIPFKLINILLIALIAWLGASITWRFITPQSAAPVKPATPVVVTQPRPTLDLSMVAGMFGRPLGNVDDGQIVPSSLPYKLRGVITGTATQAPAATFSGVGTKEVAVTIDDEIQPGVTLIEVASDHVIVRNNGRRERIELDAKPALVIDGAASPAGAGQGMPMGVREPGMPDEVLPSNGEGGALVLTIPRAVLVNALQSGNVAEWATGLKPEPKGGIRITGGSAQALVSALELRDGDVLRKINGAQLSRPGDIALVYNEFTQKNKVQLEVLRDGRPAMLDYTLQP</sequence>
<evidence type="ECO:0000256" key="3">
    <source>
        <dbReference type="ARBA" id="ARBA00022475"/>
    </source>
</evidence>
<comment type="caution">
    <text evidence="11">The sequence shown here is derived from an EMBL/GenBank/DDBJ whole genome shotgun (WGS) entry which is preliminary data.</text>
</comment>
<dbReference type="Proteomes" id="UP000575898">
    <property type="component" value="Unassembled WGS sequence"/>
</dbReference>
<reference evidence="11 12" key="1">
    <citation type="submission" date="2020-08" db="EMBL/GenBank/DDBJ databases">
        <title>Genomic Encyclopedia of Type Strains, Phase IV (KMG-IV): sequencing the most valuable type-strain genomes for metagenomic binning, comparative biology and taxonomic classification.</title>
        <authorList>
            <person name="Goeker M."/>
        </authorList>
    </citation>
    <scope>NUCLEOTIDE SEQUENCE [LARGE SCALE GENOMIC DNA]</scope>
    <source>
        <strain evidence="11 12">DSM 27165</strain>
    </source>
</reference>
<keyword evidence="3" id="KW-1003">Cell membrane</keyword>
<dbReference type="AlphaFoldDB" id="A0A840MLM3"/>
<evidence type="ECO:0000259" key="10">
    <source>
        <dbReference type="Pfam" id="PF11356"/>
    </source>
</evidence>
<name>A0A840MLM3_9PROT</name>
<evidence type="ECO:0000256" key="6">
    <source>
        <dbReference type="ARBA" id="ARBA00022927"/>
    </source>
</evidence>
<comment type="subcellular location">
    <subcellularLocation>
        <location evidence="1">Cell inner membrane</location>
    </subcellularLocation>
</comment>
<evidence type="ECO:0000256" key="1">
    <source>
        <dbReference type="ARBA" id="ARBA00004533"/>
    </source>
</evidence>
<organism evidence="11 12">
    <name type="scientific">Chitinivorax tropicus</name>
    <dbReference type="NCBI Taxonomy" id="714531"/>
    <lineage>
        <taxon>Bacteria</taxon>
        <taxon>Pseudomonadati</taxon>
        <taxon>Pseudomonadota</taxon>
        <taxon>Betaproteobacteria</taxon>
        <taxon>Chitinivorax</taxon>
    </lineage>
</organism>
<evidence type="ECO:0000256" key="4">
    <source>
        <dbReference type="ARBA" id="ARBA00022519"/>
    </source>
</evidence>
<dbReference type="GO" id="GO:0015031">
    <property type="term" value="P:protein transport"/>
    <property type="evidence" value="ECO:0007669"/>
    <property type="project" value="UniProtKB-KW"/>
</dbReference>
<gene>
    <name evidence="11" type="ORF">HNQ59_002840</name>
</gene>
<dbReference type="InterPro" id="IPR036034">
    <property type="entry name" value="PDZ_sf"/>
</dbReference>
<dbReference type="SUPFAM" id="SSF50156">
    <property type="entry name" value="PDZ domain-like"/>
    <property type="match status" value="1"/>
</dbReference>
<evidence type="ECO:0000256" key="7">
    <source>
        <dbReference type="ARBA" id="ARBA00022989"/>
    </source>
</evidence>
<keyword evidence="5 9" id="KW-0812">Transmembrane</keyword>
<evidence type="ECO:0000313" key="12">
    <source>
        <dbReference type="Proteomes" id="UP000575898"/>
    </source>
</evidence>
<dbReference type="Pfam" id="PF11356">
    <property type="entry name" value="T2SSC"/>
    <property type="match status" value="1"/>
</dbReference>
<keyword evidence="4" id="KW-0997">Cell inner membrane</keyword>
<evidence type="ECO:0000256" key="8">
    <source>
        <dbReference type="ARBA" id="ARBA00023136"/>
    </source>
</evidence>
<protein>
    <recommendedName>
        <fullName evidence="10">Type II secretion system protein GspC N-terminal domain-containing protein</fullName>
    </recommendedName>
</protein>
<evidence type="ECO:0000256" key="5">
    <source>
        <dbReference type="ARBA" id="ARBA00022692"/>
    </source>
</evidence>
<proteinExistence type="predicted"/>
<dbReference type="InterPro" id="IPR024961">
    <property type="entry name" value="T2SS_GspC_N"/>
</dbReference>
<evidence type="ECO:0000256" key="2">
    <source>
        <dbReference type="ARBA" id="ARBA00022448"/>
    </source>
</evidence>
<dbReference type="Gene3D" id="2.30.42.10">
    <property type="match status" value="1"/>
</dbReference>
<keyword evidence="6" id="KW-0653">Protein transport</keyword>
<dbReference type="RefSeq" id="WP_184040568.1">
    <property type="nucleotide sequence ID" value="NZ_JACHHY010000018.1"/>
</dbReference>
<accession>A0A840MLM3</accession>
<keyword evidence="8 9" id="KW-0472">Membrane</keyword>
<dbReference type="EMBL" id="JACHHY010000018">
    <property type="protein sequence ID" value="MBB5019538.1"/>
    <property type="molecule type" value="Genomic_DNA"/>
</dbReference>
<dbReference type="GO" id="GO:0005886">
    <property type="term" value="C:plasma membrane"/>
    <property type="evidence" value="ECO:0007669"/>
    <property type="project" value="UniProtKB-SubCell"/>
</dbReference>
<keyword evidence="7 9" id="KW-1133">Transmembrane helix</keyword>
<feature type="domain" description="Type II secretion system protein GspC N-terminal" evidence="10">
    <location>
        <begin position="14"/>
        <end position="143"/>
    </location>
</feature>
<keyword evidence="12" id="KW-1185">Reference proteome</keyword>
<evidence type="ECO:0000256" key="9">
    <source>
        <dbReference type="SAM" id="Phobius"/>
    </source>
</evidence>
<keyword evidence="2" id="KW-0813">Transport</keyword>
<evidence type="ECO:0000313" key="11">
    <source>
        <dbReference type="EMBL" id="MBB5019538.1"/>
    </source>
</evidence>
<feature type="transmembrane region" description="Helical" evidence="9">
    <location>
        <begin position="12"/>
        <end position="31"/>
    </location>
</feature>